<dbReference type="RefSeq" id="WP_057481494.1">
    <property type="nucleotide sequence ID" value="NZ_BMWR01000003.1"/>
</dbReference>
<accession>A0A0Q9Z7T5</accession>
<sequence>MIGKGHSVSGTRVSISYGWNQEKDAEVVLREHVAGDTPAEIAEEFRIIQSQNERCINNTLSFIVSPTIEDGQDLSKTDLEEIAKKFLKEMNLQNNQSIGFVHRDKAHTHVHIYTNRIGFDGKAYNDSFIGKRSQIAADNVAKELGLTRVREVQKEKLHELKHLRQEIKNIHDRVLQSRPKSLDEYISKMKAQKVEVIPTINKANQLQGFRVEYKGVNLKASEVDRSMSGNRLIPQIAQNKSFTRLKEVPKTFQVLDKTVQLSSNLSTKIAKEILKGTIKIIRDTGIGMGY</sequence>
<dbReference type="EMBL" id="LKTP01000012">
    <property type="protein sequence ID" value="KRG29019.1"/>
    <property type="molecule type" value="Genomic_DNA"/>
</dbReference>
<protein>
    <submittedName>
        <fullName evidence="2">Mobilization protein</fullName>
    </submittedName>
</protein>
<feature type="domain" description="MobA/VirD2-like nuclease" evidence="1">
    <location>
        <begin position="17"/>
        <end position="146"/>
    </location>
</feature>
<dbReference type="Pfam" id="PF03432">
    <property type="entry name" value="Relaxase"/>
    <property type="match status" value="1"/>
</dbReference>
<evidence type="ECO:0000313" key="2">
    <source>
        <dbReference type="EMBL" id="KRG29019.1"/>
    </source>
</evidence>
<name>A0A0Q9Z7T5_9FLAO</name>
<reference evidence="2" key="1">
    <citation type="submission" date="2015-10" db="EMBL/GenBank/DDBJ databases">
        <title>Draft genome sequence of Salegentibacter mishustinae KCTC 12263.</title>
        <authorList>
            <person name="Lin W."/>
            <person name="Zheng Q."/>
        </authorList>
    </citation>
    <scope>NUCLEOTIDE SEQUENCE [LARGE SCALE GENOMIC DNA]</scope>
    <source>
        <strain evidence="2">KCTC 12263</strain>
    </source>
</reference>
<gene>
    <name evidence="2" type="ORF">APR42_03580</name>
</gene>
<dbReference type="AlphaFoldDB" id="A0A0Q9Z7T5"/>
<evidence type="ECO:0000313" key="3">
    <source>
        <dbReference type="Proteomes" id="UP000051643"/>
    </source>
</evidence>
<dbReference type="STRING" id="270918.APR42_03580"/>
<evidence type="ECO:0000259" key="1">
    <source>
        <dbReference type="Pfam" id="PF03432"/>
    </source>
</evidence>
<organism evidence="2 3">
    <name type="scientific">Salegentibacter mishustinae</name>
    <dbReference type="NCBI Taxonomy" id="270918"/>
    <lineage>
        <taxon>Bacteria</taxon>
        <taxon>Pseudomonadati</taxon>
        <taxon>Bacteroidota</taxon>
        <taxon>Flavobacteriia</taxon>
        <taxon>Flavobacteriales</taxon>
        <taxon>Flavobacteriaceae</taxon>
        <taxon>Salegentibacter</taxon>
    </lineage>
</organism>
<proteinExistence type="predicted"/>
<keyword evidence="3" id="KW-1185">Reference proteome</keyword>
<dbReference type="OrthoDB" id="3035232at2"/>
<dbReference type="Proteomes" id="UP000051643">
    <property type="component" value="Unassembled WGS sequence"/>
</dbReference>
<dbReference type="InterPro" id="IPR005094">
    <property type="entry name" value="Endonuclease_MobA/VirD2"/>
</dbReference>
<comment type="caution">
    <text evidence="2">The sequence shown here is derived from an EMBL/GenBank/DDBJ whole genome shotgun (WGS) entry which is preliminary data.</text>
</comment>